<keyword evidence="14" id="KW-0969">Cilium</keyword>
<comment type="caution">
    <text evidence="12">Lacks conserved residue(s) required for the propagation of feature annotation.</text>
</comment>
<keyword evidence="9 12" id="KW-1133">Transmembrane helix</keyword>
<evidence type="ECO:0000313" key="14">
    <source>
        <dbReference type="EMBL" id="MPW24808.1"/>
    </source>
</evidence>
<evidence type="ECO:0000256" key="10">
    <source>
        <dbReference type="ARBA" id="ARBA00023136"/>
    </source>
</evidence>
<feature type="transmembrane region" description="Helical" evidence="12">
    <location>
        <begin position="37"/>
        <end position="59"/>
    </location>
</feature>
<protein>
    <recommendedName>
        <fullName evidence="3 12">Flagellar biosynthetic protein FlhB</fullName>
    </recommendedName>
</protein>
<keyword evidence="8 12" id="KW-0653">Protein transport</keyword>
<feature type="region of interest" description="Disordered" evidence="13">
    <location>
        <begin position="1"/>
        <end position="21"/>
    </location>
</feature>
<evidence type="ECO:0000256" key="1">
    <source>
        <dbReference type="ARBA" id="ARBA00004651"/>
    </source>
</evidence>
<organism evidence="14 15">
    <name type="scientific">Alkalibaculum sporogenes</name>
    <dbReference type="NCBI Taxonomy" id="2655001"/>
    <lineage>
        <taxon>Bacteria</taxon>
        <taxon>Bacillati</taxon>
        <taxon>Bacillota</taxon>
        <taxon>Clostridia</taxon>
        <taxon>Eubacteriales</taxon>
        <taxon>Eubacteriaceae</taxon>
        <taxon>Alkalibaculum</taxon>
    </lineage>
</organism>
<evidence type="ECO:0000256" key="8">
    <source>
        <dbReference type="ARBA" id="ARBA00022927"/>
    </source>
</evidence>
<keyword evidence="5 12" id="KW-1003">Cell membrane</keyword>
<dbReference type="Pfam" id="PF01312">
    <property type="entry name" value="Bac_export_2"/>
    <property type="match status" value="1"/>
</dbReference>
<dbReference type="InterPro" id="IPR029025">
    <property type="entry name" value="T3SS_substrate_exporter_C"/>
</dbReference>
<evidence type="ECO:0000256" key="5">
    <source>
        <dbReference type="ARBA" id="ARBA00022475"/>
    </source>
</evidence>
<sequence length="356" mass="39789">MADKASRTEEPTPKKLRDAKKKGQVAKSADLNASASFFLFVLLTGVLSPFILNNGIIFLRNSLSIDYSTNISGENVGAMLLNGILTFGYIILPFAIIAVIMGIAINLVQVGFLFTVHPLKPDIKKLNPIEGFKNIFSGKSLFTLVKNVLKLTLVFYMTYRNLTDSIVRIINAGDIGTPKLFQFIMDLVKDLSINIAIVMLALAVVDYVFQRRDHKKKLKMSKQDIKDEFKEMEGNPEMKAARQQRQRQIAMGRMMASIPTSTVVITNPTHIAVVLQYNSESDKAPLLTAKGADYIAEKIKDIAKENNIPIMESKALARNMYSKVEVGDYVPVELYKAIAEILAIVYQIKEKNKHKI</sequence>
<reference evidence="14 15" key="1">
    <citation type="submission" date="2019-10" db="EMBL/GenBank/DDBJ databases">
        <title>Alkalibaculum tamaniensis sp.nov., a new alkaliphilic acetogen, isolated on methoxylated aromatics from a mud volcano.</title>
        <authorList>
            <person name="Khomyakova M.A."/>
            <person name="Merkel A.Y."/>
            <person name="Bonch-Osmolovskaya E.A."/>
            <person name="Slobodkin A.I."/>
        </authorList>
    </citation>
    <scope>NUCLEOTIDE SEQUENCE [LARGE SCALE GENOMIC DNA]</scope>
    <source>
        <strain evidence="14 15">M08DMB</strain>
    </source>
</reference>
<feature type="transmembrane region" description="Helical" evidence="12">
    <location>
        <begin position="80"/>
        <end position="105"/>
    </location>
</feature>
<evidence type="ECO:0000256" key="12">
    <source>
        <dbReference type="RuleBase" id="RU364091"/>
    </source>
</evidence>
<keyword evidence="7 12" id="KW-1005">Bacterial flagellum biogenesis</keyword>
<dbReference type="PRINTS" id="PR00950">
    <property type="entry name" value="TYPE3IMSPROT"/>
</dbReference>
<evidence type="ECO:0000256" key="3">
    <source>
        <dbReference type="ARBA" id="ARBA00021622"/>
    </source>
</evidence>
<dbReference type="EMBL" id="WHNX01000004">
    <property type="protein sequence ID" value="MPW24808.1"/>
    <property type="molecule type" value="Genomic_DNA"/>
</dbReference>
<dbReference type="AlphaFoldDB" id="A0A6A7K5V3"/>
<keyword evidence="4 12" id="KW-0813">Transport</keyword>
<evidence type="ECO:0000256" key="4">
    <source>
        <dbReference type="ARBA" id="ARBA00022448"/>
    </source>
</evidence>
<dbReference type="GO" id="GO:0044780">
    <property type="term" value="P:bacterial-type flagellum assembly"/>
    <property type="evidence" value="ECO:0007669"/>
    <property type="project" value="InterPro"/>
</dbReference>
<dbReference type="Proteomes" id="UP000440004">
    <property type="component" value="Unassembled WGS sequence"/>
</dbReference>
<keyword evidence="15" id="KW-1185">Reference proteome</keyword>
<feature type="transmembrane region" description="Helical" evidence="12">
    <location>
        <begin position="191"/>
        <end position="209"/>
    </location>
</feature>
<evidence type="ECO:0000256" key="9">
    <source>
        <dbReference type="ARBA" id="ARBA00022989"/>
    </source>
</evidence>
<keyword evidence="11 12" id="KW-1006">Bacterial flagellum protein export</keyword>
<keyword evidence="6 12" id="KW-0812">Transmembrane</keyword>
<dbReference type="RefSeq" id="WP_152801646.1">
    <property type="nucleotide sequence ID" value="NZ_WHNX01000004.1"/>
</dbReference>
<name>A0A6A7K5V3_9FIRM</name>
<dbReference type="NCBIfam" id="TIGR00328">
    <property type="entry name" value="flhB"/>
    <property type="match status" value="1"/>
</dbReference>
<accession>A0A6A7K5V3</accession>
<evidence type="ECO:0000256" key="13">
    <source>
        <dbReference type="SAM" id="MobiDB-lite"/>
    </source>
</evidence>
<evidence type="ECO:0000313" key="15">
    <source>
        <dbReference type="Proteomes" id="UP000440004"/>
    </source>
</evidence>
<gene>
    <name evidence="12 14" type="primary">flhB</name>
    <name evidence="14" type="ORF">GC105_03255</name>
</gene>
<evidence type="ECO:0000256" key="11">
    <source>
        <dbReference type="ARBA" id="ARBA00023225"/>
    </source>
</evidence>
<dbReference type="InterPro" id="IPR006135">
    <property type="entry name" value="T3SS_substrate_exporter"/>
</dbReference>
<keyword evidence="14" id="KW-0966">Cell projection</keyword>
<dbReference type="Gene3D" id="6.10.250.2080">
    <property type="match status" value="1"/>
</dbReference>
<comment type="subcellular location">
    <subcellularLocation>
        <location evidence="1">Cell membrane</location>
        <topology evidence="1">Multi-pass membrane protein</topology>
    </subcellularLocation>
</comment>
<evidence type="ECO:0000256" key="2">
    <source>
        <dbReference type="ARBA" id="ARBA00010690"/>
    </source>
</evidence>
<feature type="compositionally biased region" description="Basic and acidic residues" evidence="13">
    <location>
        <begin position="1"/>
        <end position="16"/>
    </location>
</feature>
<proteinExistence type="inferred from homology"/>
<dbReference type="PANTHER" id="PTHR30531">
    <property type="entry name" value="FLAGELLAR BIOSYNTHETIC PROTEIN FLHB"/>
    <property type="match status" value="1"/>
</dbReference>
<dbReference type="InterPro" id="IPR006136">
    <property type="entry name" value="FlhB"/>
</dbReference>
<dbReference type="GO" id="GO:0005886">
    <property type="term" value="C:plasma membrane"/>
    <property type="evidence" value="ECO:0007669"/>
    <property type="project" value="UniProtKB-SubCell"/>
</dbReference>
<dbReference type="SUPFAM" id="SSF160544">
    <property type="entry name" value="EscU C-terminal domain-like"/>
    <property type="match status" value="1"/>
</dbReference>
<keyword evidence="14" id="KW-0282">Flagellum</keyword>
<comment type="function">
    <text evidence="12">Required for formation of the rod structure in the basal body of the flagellar apparatus. Together with FliI and FliH, may constitute the export apparatus of flagellin.</text>
</comment>
<dbReference type="GO" id="GO:0009306">
    <property type="term" value="P:protein secretion"/>
    <property type="evidence" value="ECO:0007669"/>
    <property type="project" value="InterPro"/>
</dbReference>
<dbReference type="PANTHER" id="PTHR30531:SF12">
    <property type="entry name" value="FLAGELLAR BIOSYNTHETIC PROTEIN FLHB"/>
    <property type="match status" value="1"/>
</dbReference>
<comment type="caution">
    <text evidence="14">The sequence shown here is derived from an EMBL/GenBank/DDBJ whole genome shotgun (WGS) entry which is preliminary data.</text>
</comment>
<comment type="similarity">
    <text evidence="2 12">Belongs to the type III secretion exporter family.</text>
</comment>
<keyword evidence="10 12" id="KW-0472">Membrane</keyword>
<evidence type="ECO:0000256" key="6">
    <source>
        <dbReference type="ARBA" id="ARBA00022692"/>
    </source>
</evidence>
<evidence type="ECO:0000256" key="7">
    <source>
        <dbReference type="ARBA" id="ARBA00022795"/>
    </source>
</evidence>
<dbReference type="Gene3D" id="3.40.1690.10">
    <property type="entry name" value="secretion proteins EscU"/>
    <property type="match status" value="1"/>
</dbReference>